<dbReference type="GO" id="GO:0010508">
    <property type="term" value="P:positive regulation of autophagy"/>
    <property type="evidence" value="ECO:0007669"/>
    <property type="project" value="TreeGrafter"/>
</dbReference>
<dbReference type="PANTHER" id="PTHR13179">
    <property type="entry name" value="DEP DOMAIN CONTAINING PROTEIN 5"/>
    <property type="match status" value="1"/>
</dbReference>
<dbReference type="GO" id="GO:1904262">
    <property type="term" value="P:negative regulation of TORC1 signaling"/>
    <property type="evidence" value="ECO:0007669"/>
    <property type="project" value="TreeGrafter"/>
</dbReference>
<feature type="domain" description="DEPDC5 C-terminal" evidence="1">
    <location>
        <begin position="167"/>
        <end position="352"/>
    </location>
</feature>
<dbReference type="PANTHER" id="PTHR13179:SF8">
    <property type="entry name" value="GATOR COMPLEX PROTEIN DEPDC5"/>
    <property type="match status" value="1"/>
</dbReference>
<name>A0AAF3E934_9BILA</name>
<dbReference type="SUPFAM" id="SSF46785">
    <property type="entry name" value="Winged helix' DNA-binding domain"/>
    <property type="match status" value="1"/>
</dbReference>
<reference evidence="3" key="1">
    <citation type="submission" date="2024-02" db="UniProtKB">
        <authorList>
            <consortium name="WormBaseParasite"/>
        </authorList>
    </citation>
    <scope>IDENTIFICATION</scope>
</reference>
<organism evidence="2 3">
    <name type="scientific">Mesorhabditis belari</name>
    <dbReference type="NCBI Taxonomy" id="2138241"/>
    <lineage>
        <taxon>Eukaryota</taxon>
        <taxon>Metazoa</taxon>
        <taxon>Ecdysozoa</taxon>
        <taxon>Nematoda</taxon>
        <taxon>Chromadorea</taxon>
        <taxon>Rhabditida</taxon>
        <taxon>Rhabditina</taxon>
        <taxon>Rhabditomorpha</taxon>
        <taxon>Rhabditoidea</taxon>
        <taxon>Rhabditidae</taxon>
        <taxon>Mesorhabditinae</taxon>
        <taxon>Mesorhabditis</taxon>
    </lineage>
</organism>
<evidence type="ECO:0000259" key="1">
    <source>
        <dbReference type="Pfam" id="PF19418"/>
    </source>
</evidence>
<dbReference type="InterPro" id="IPR045838">
    <property type="entry name" value="DEPDC5_CTD"/>
</dbReference>
<keyword evidence="2" id="KW-1185">Reference proteome</keyword>
<proteinExistence type="predicted"/>
<accession>A0AAF3E934</accession>
<dbReference type="GO" id="GO:1990130">
    <property type="term" value="C:GATOR1 complex"/>
    <property type="evidence" value="ECO:0007669"/>
    <property type="project" value="TreeGrafter"/>
</dbReference>
<dbReference type="AlphaFoldDB" id="A0AAF3E934"/>
<dbReference type="Proteomes" id="UP000887575">
    <property type="component" value="Unassembled WGS sequence"/>
</dbReference>
<evidence type="ECO:0000313" key="2">
    <source>
        <dbReference type="Proteomes" id="UP000887575"/>
    </source>
</evidence>
<evidence type="ECO:0000313" key="3">
    <source>
        <dbReference type="WBParaSite" id="MBELARI_LOCUS10427"/>
    </source>
</evidence>
<dbReference type="GO" id="GO:0034198">
    <property type="term" value="P:cellular response to amino acid starvation"/>
    <property type="evidence" value="ECO:0007669"/>
    <property type="project" value="TreeGrafter"/>
</dbReference>
<dbReference type="InterPro" id="IPR036390">
    <property type="entry name" value="WH_DNA-bd_sf"/>
</dbReference>
<dbReference type="GO" id="GO:0005096">
    <property type="term" value="F:GTPase activator activity"/>
    <property type="evidence" value="ECO:0007669"/>
    <property type="project" value="InterPro"/>
</dbReference>
<dbReference type="GO" id="GO:0005765">
    <property type="term" value="C:lysosomal membrane"/>
    <property type="evidence" value="ECO:0007669"/>
    <property type="project" value="TreeGrafter"/>
</dbReference>
<dbReference type="Pfam" id="PF19418">
    <property type="entry name" value="DEPDC5_CTD"/>
    <property type="match status" value="1"/>
</dbReference>
<protein>
    <submittedName>
        <fullName evidence="3">DEPDC5 protein C-terminal domain-containing protein</fullName>
    </submittedName>
</protein>
<sequence>MMVPSLTVANPEQVLNRFLDKCPYIPLQSTAQNITLPNNYFLSIDLINWLMENVSQLTTREKATEYVNGEPRINSFRSPPGESDEVDSCRSLDTEKRSIRYGFQLCSLASDNMESDQQTPPVRYMKVDYVNSCENCSIKDECRFAPGAFDLELSPRGTIDEGNVLGEWCRVVHDRAFSEDKAFEMTIKWFLASGVTVGEAIRGWVEKADKFHFNLFPVPEDAFAMPNDVHSNPLRCPLRIEVAIGILPVDQLTATLVKLLAAFGFVPMYCHRHGTPNQPRSYQVVHECGGMFVSLETPPSTATDAQPQTAHVFWSWNHMLSHRYRTTALKDIMEDFQDYMLREFRDVCKNVDGRLLKFYEKSFLNRVGLNGLL</sequence>
<dbReference type="InterPro" id="IPR027244">
    <property type="entry name" value="IML1"/>
</dbReference>
<dbReference type="WBParaSite" id="MBELARI_LOCUS10427">
    <property type="protein sequence ID" value="MBELARI_LOCUS10427"/>
    <property type="gene ID" value="MBELARI_LOCUS10427"/>
</dbReference>